<organism evidence="2 3">
    <name type="scientific">Neotabrizicola shimadae</name>
    <dbReference type="NCBI Taxonomy" id="2807096"/>
    <lineage>
        <taxon>Bacteria</taxon>
        <taxon>Pseudomonadati</taxon>
        <taxon>Pseudomonadota</taxon>
        <taxon>Alphaproteobacteria</taxon>
        <taxon>Rhodobacterales</taxon>
        <taxon>Paracoccaceae</taxon>
        <taxon>Neotabrizicola</taxon>
    </lineage>
</organism>
<evidence type="ECO:0000313" key="3">
    <source>
        <dbReference type="Proteomes" id="UP000826300"/>
    </source>
</evidence>
<evidence type="ECO:0008006" key="4">
    <source>
        <dbReference type="Google" id="ProtNLM"/>
    </source>
</evidence>
<proteinExistence type="predicted"/>
<dbReference type="EMBL" id="CP069370">
    <property type="protein sequence ID" value="QYZ69631.1"/>
    <property type="molecule type" value="Genomic_DNA"/>
</dbReference>
<keyword evidence="3" id="KW-1185">Reference proteome</keyword>
<dbReference type="AlphaFoldDB" id="A0A8G0ZQJ5"/>
<feature type="region of interest" description="Disordered" evidence="1">
    <location>
        <begin position="109"/>
        <end position="133"/>
    </location>
</feature>
<name>A0A8G0ZQJ5_9RHOB</name>
<evidence type="ECO:0000256" key="1">
    <source>
        <dbReference type="SAM" id="MobiDB-lite"/>
    </source>
</evidence>
<dbReference type="RefSeq" id="WP_220661849.1">
    <property type="nucleotide sequence ID" value="NZ_CP069370.1"/>
</dbReference>
<protein>
    <recommendedName>
        <fullName evidence="4">DUF2946 domain-containing protein</fullName>
    </recommendedName>
</protein>
<accession>A0A8G0ZQJ5</accession>
<evidence type="ECO:0000313" key="2">
    <source>
        <dbReference type="EMBL" id="QYZ69631.1"/>
    </source>
</evidence>
<dbReference type="Proteomes" id="UP000826300">
    <property type="component" value="Chromosome"/>
</dbReference>
<dbReference type="KEGG" id="nsm:JO391_18335"/>
<sequence length="133" mass="13812">MAPFRHLRGIPQLRGLTLAAMVAVLALGSLLPRAAMPYVAADGSLVLVLCTGDGPVQMVLDPATGETRPVPQDNPHGTCDWASAQPLWAEAQPLLLPDPLWQLATTLELPPPASGAPAEQVIAPSARGPPSFA</sequence>
<gene>
    <name evidence="2" type="ORF">JO391_18335</name>
</gene>
<reference evidence="2" key="1">
    <citation type="submission" date="2021-02" db="EMBL/GenBank/DDBJ databases">
        <title>Rhodobacter shimadae sp. nov., an aerobic anoxygenic phototrophic bacterium isolated from a hot spring.</title>
        <authorList>
            <person name="Muramatsu S."/>
            <person name="Haruta S."/>
            <person name="Hirose S."/>
            <person name="Hanada S."/>
        </authorList>
    </citation>
    <scope>NUCLEOTIDE SEQUENCE</scope>
    <source>
        <strain evidence="2">N10</strain>
    </source>
</reference>